<feature type="chain" id="PRO_5034074973" evidence="1">
    <location>
        <begin position="21"/>
        <end position="71"/>
    </location>
</feature>
<dbReference type="OrthoDB" id="194358at2759"/>
<feature type="signal peptide" evidence="1">
    <location>
        <begin position="1"/>
        <end position="20"/>
    </location>
</feature>
<reference evidence="2 3" key="1">
    <citation type="submission" date="2020-01" db="EMBL/GenBank/DDBJ databases">
        <title>Identification and distribution of gene clusters putatively required for synthesis of sphingolipid metabolism inhibitors in phylogenetically diverse species of the filamentous fungus Fusarium.</title>
        <authorList>
            <person name="Kim H.-S."/>
            <person name="Busman M."/>
            <person name="Brown D.W."/>
            <person name="Divon H."/>
            <person name="Uhlig S."/>
            <person name="Proctor R.H."/>
        </authorList>
    </citation>
    <scope>NUCLEOTIDE SEQUENCE [LARGE SCALE GENOMIC DNA]</scope>
    <source>
        <strain evidence="2 3">NRRL 20459</strain>
    </source>
</reference>
<feature type="non-terminal residue" evidence="2">
    <location>
        <position position="1"/>
    </location>
</feature>
<protein>
    <submittedName>
        <fullName evidence="2">Ankyrin1</fullName>
    </submittedName>
</protein>
<dbReference type="Proteomes" id="UP000554235">
    <property type="component" value="Unassembled WGS sequence"/>
</dbReference>
<accession>A0A8H4NX08</accession>
<gene>
    <name evidence="2" type="ORF">FALBO_17328</name>
</gene>
<sequence length="71" mass="7622">MTAAVVRFLSMAVLATTVAAADDAEFAFNLLSDVAPILALFGDQFAKQFMSESLTWVDHLIFAMVPLGIVT</sequence>
<keyword evidence="3" id="KW-1185">Reference proteome</keyword>
<organism evidence="2 3">
    <name type="scientific">Fusarium albosuccineum</name>
    <dbReference type="NCBI Taxonomy" id="1237068"/>
    <lineage>
        <taxon>Eukaryota</taxon>
        <taxon>Fungi</taxon>
        <taxon>Dikarya</taxon>
        <taxon>Ascomycota</taxon>
        <taxon>Pezizomycotina</taxon>
        <taxon>Sordariomycetes</taxon>
        <taxon>Hypocreomycetidae</taxon>
        <taxon>Hypocreales</taxon>
        <taxon>Nectriaceae</taxon>
        <taxon>Fusarium</taxon>
        <taxon>Fusarium decemcellulare species complex</taxon>
    </lineage>
</organism>
<name>A0A8H4NX08_9HYPO</name>
<proteinExistence type="predicted"/>
<comment type="caution">
    <text evidence="2">The sequence shown here is derived from an EMBL/GenBank/DDBJ whole genome shotgun (WGS) entry which is preliminary data.</text>
</comment>
<evidence type="ECO:0000313" key="3">
    <source>
        <dbReference type="Proteomes" id="UP000554235"/>
    </source>
</evidence>
<evidence type="ECO:0000313" key="2">
    <source>
        <dbReference type="EMBL" id="KAF4440942.1"/>
    </source>
</evidence>
<dbReference type="EMBL" id="JAADYS010003848">
    <property type="protein sequence ID" value="KAF4440942.1"/>
    <property type="molecule type" value="Genomic_DNA"/>
</dbReference>
<evidence type="ECO:0000256" key="1">
    <source>
        <dbReference type="SAM" id="SignalP"/>
    </source>
</evidence>
<dbReference type="AlphaFoldDB" id="A0A8H4NX08"/>
<keyword evidence="1" id="KW-0732">Signal</keyword>